<dbReference type="AlphaFoldDB" id="A0A5P3V9B1"/>
<dbReference type="Pfam" id="PF12833">
    <property type="entry name" value="HTH_18"/>
    <property type="match status" value="1"/>
</dbReference>
<organism evidence="5 6">
    <name type="scientific">Cupriavidus oxalaticus</name>
    <dbReference type="NCBI Taxonomy" id="96344"/>
    <lineage>
        <taxon>Bacteria</taxon>
        <taxon>Pseudomonadati</taxon>
        <taxon>Pseudomonadota</taxon>
        <taxon>Betaproteobacteria</taxon>
        <taxon>Burkholderiales</taxon>
        <taxon>Burkholderiaceae</taxon>
        <taxon>Cupriavidus</taxon>
    </lineage>
</organism>
<dbReference type="PANTHER" id="PTHR47894">
    <property type="entry name" value="HTH-TYPE TRANSCRIPTIONAL REGULATOR GADX"/>
    <property type="match status" value="1"/>
</dbReference>
<dbReference type="GO" id="GO:0005829">
    <property type="term" value="C:cytosol"/>
    <property type="evidence" value="ECO:0007669"/>
    <property type="project" value="TreeGrafter"/>
</dbReference>
<feature type="domain" description="HTH araC/xylS-type" evidence="4">
    <location>
        <begin position="236"/>
        <end position="334"/>
    </location>
</feature>
<keyword evidence="3" id="KW-0804">Transcription</keyword>
<gene>
    <name evidence="5" type="ORF">D2917_01015</name>
</gene>
<reference evidence="5 6" key="1">
    <citation type="submission" date="2018-09" db="EMBL/GenBank/DDBJ databases">
        <title>Complete genome sequence of Cupriavidus oxalaticus T2, a bacterium capable of phenol tolerance and degradation.</title>
        <authorList>
            <person name="Yan J."/>
        </authorList>
    </citation>
    <scope>NUCLEOTIDE SEQUENCE [LARGE SCALE GENOMIC DNA]</scope>
    <source>
        <strain evidence="5 6">T2</strain>
    </source>
</reference>
<proteinExistence type="predicted"/>
<dbReference type="PROSITE" id="PS01124">
    <property type="entry name" value="HTH_ARAC_FAMILY_2"/>
    <property type="match status" value="1"/>
</dbReference>
<evidence type="ECO:0000259" key="4">
    <source>
        <dbReference type="PROSITE" id="PS01124"/>
    </source>
</evidence>
<dbReference type="InterPro" id="IPR032687">
    <property type="entry name" value="AraC-type_N"/>
</dbReference>
<sequence length="369" mass="40918">MPYLLRSASLANYVEVARSVGLNPYQQLSDVGLGRHVLLNTEIRIPVEAVSGLLEASARVSGHTDFGLRMAESRQLSDLGPLAIALLEEPTLRKAVDALARYLRLHNEALAIRIEESDNLLMIRTGLISGFPGMLRQSIELVVGVIYRTLHCFLGRMAGASLTPFQVCFTHAAPANAATHTRLFGMPVSFGQEFDGIVYRISDLEVPLKSHDPAMAQQVRQYLDTMLAKTNNSMADNVRRLVSTLLSQGDCSIDRVAQELSIDRRTIHRKLKRSGESYSMIVNAVRIELATRYIDNCERRLSEVAALLGFSSLSTFSRWFSRQFGCSVSEWRARQARATRGRTGFALGGREAFPVRRAAMSASHYAESV</sequence>
<evidence type="ECO:0000256" key="2">
    <source>
        <dbReference type="ARBA" id="ARBA00023125"/>
    </source>
</evidence>
<accession>A0A5P3V9B1</accession>
<dbReference type="InterPro" id="IPR018060">
    <property type="entry name" value="HTH_AraC"/>
</dbReference>
<dbReference type="Proteomes" id="UP000325743">
    <property type="component" value="Chromosome 1"/>
</dbReference>
<keyword evidence="2" id="KW-0238">DNA-binding</keyword>
<evidence type="ECO:0000256" key="3">
    <source>
        <dbReference type="ARBA" id="ARBA00023163"/>
    </source>
</evidence>
<dbReference type="RefSeq" id="WP_151069311.1">
    <property type="nucleotide sequence ID" value="NZ_CP032518.1"/>
</dbReference>
<keyword evidence="1" id="KW-0805">Transcription regulation</keyword>
<dbReference type="SMART" id="SM00342">
    <property type="entry name" value="HTH_ARAC"/>
    <property type="match status" value="1"/>
</dbReference>
<dbReference type="Gene3D" id="1.10.10.60">
    <property type="entry name" value="Homeodomain-like"/>
    <property type="match status" value="1"/>
</dbReference>
<name>A0A5P3V9B1_9BURK</name>
<dbReference type="InterPro" id="IPR009057">
    <property type="entry name" value="Homeodomain-like_sf"/>
</dbReference>
<dbReference type="PANTHER" id="PTHR47894:SF4">
    <property type="entry name" value="HTH-TYPE TRANSCRIPTIONAL REGULATOR GADX"/>
    <property type="match status" value="1"/>
</dbReference>
<protein>
    <submittedName>
        <fullName evidence="5">AraC family transcriptional regulator</fullName>
    </submittedName>
</protein>
<dbReference type="Pfam" id="PF12625">
    <property type="entry name" value="Arabinose_bd"/>
    <property type="match status" value="1"/>
</dbReference>
<evidence type="ECO:0000313" key="5">
    <source>
        <dbReference type="EMBL" id="QEZ42956.1"/>
    </source>
</evidence>
<dbReference type="EMBL" id="CP032518">
    <property type="protein sequence ID" value="QEZ42956.1"/>
    <property type="molecule type" value="Genomic_DNA"/>
</dbReference>
<evidence type="ECO:0000256" key="1">
    <source>
        <dbReference type="ARBA" id="ARBA00023015"/>
    </source>
</evidence>
<dbReference type="SUPFAM" id="SSF46689">
    <property type="entry name" value="Homeodomain-like"/>
    <property type="match status" value="1"/>
</dbReference>
<evidence type="ECO:0000313" key="6">
    <source>
        <dbReference type="Proteomes" id="UP000325743"/>
    </source>
</evidence>
<dbReference type="GO" id="GO:0003700">
    <property type="term" value="F:DNA-binding transcription factor activity"/>
    <property type="evidence" value="ECO:0007669"/>
    <property type="project" value="InterPro"/>
</dbReference>
<dbReference type="GO" id="GO:0000976">
    <property type="term" value="F:transcription cis-regulatory region binding"/>
    <property type="evidence" value="ECO:0007669"/>
    <property type="project" value="TreeGrafter"/>
</dbReference>